<sequence>MKMVKRLVGIAVLLFIAAVVFLVPSSVNQSEQLKNVQGSASWMSIIEPTLSNANLTAQGVNTEVSLNSVQLNQVLKSFLADSQNQELLDSAYSIDGNKLRIQYPVRLAFVDSKLDLEVDVTVADNVLHVNVDSAKLGAFPIPKSLVTGLLRQQLEKSDSSVRTEGDSFLFSLPETQFSIKKINFQNGTAKIQFTMGYGF</sequence>
<dbReference type="RefSeq" id="WP_209551974.1">
    <property type="nucleotide sequence ID" value="NZ_QFAY01000029.1"/>
</dbReference>
<name>A0ABS5B1Y7_9STRE</name>
<proteinExistence type="predicted"/>
<keyword evidence="2" id="KW-1185">Reference proteome</keyword>
<dbReference type="EMBL" id="QFAY01000029">
    <property type="protein sequence ID" value="MBP2621979.1"/>
    <property type="molecule type" value="Genomic_DNA"/>
</dbReference>
<accession>A0ABS5B1Y7</accession>
<organism evidence="1 2">
    <name type="scientific">Streptococcus panodentis</name>
    <dbReference type="NCBI Taxonomy" id="1581472"/>
    <lineage>
        <taxon>Bacteria</taxon>
        <taxon>Bacillati</taxon>
        <taxon>Bacillota</taxon>
        <taxon>Bacilli</taxon>
        <taxon>Lactobacillales</taxon>
        <taxon>Streptococcaceae</taxon>
        <taxon>Streptococcus</taxon>
    </lineage>
</organism>
<dbReference type="Proteomes" id="UP001519349">
    <property type="component" value="Unassembled WGS sequence"/>
</dbReference>
<evidence type="ECO:0000313" key="2">
    <source>
        <dbReference type="Proteomes" id="UP001519349"/>
    </source>
</evidence>
<evidence type="ECO:0008006" key="3">
    <source>
        <dbReference type="Google" id="ProtNLM"/>
    </source>
</evidence>
<protein>
    <recommendedName>
        <fullName evidence="3">DUF2140 family protein</fullName>
    </recommendedName>
</protein>
<comment type="caution">
    <text evidence="1">The sequence shown here is derived from an EMBL/GenBank/DDBJ whole genome shotgun (WGS) entry which is preliminary data.</text>
</comment>
<gene>
    <name evidence="1" type="ORF">DHL47_11765</name>
</gene>
<reference evidence="1 2" key="1">
    <citation type="submission" date="2018-05" db="EMBL/GenBank/DDBJ databases">
        <title>Draft genome sequence of Streptococcus panodentis CCUG 70867T.</title>
        <authorList>
            <person name="Salva-Serra F."/>
            <person name="Mendez V."/>
            <person name="Jaen-Luchoro D."/>
            <person name="Gonzales-Siles L."/>
            <person name="Karlsson R."/>
            <person name="Engstrom-Jakobsson H."/>
            <person name="Busquets A."/>
            <person name="Gomila M."/>
            <person name="Pineiro-Iglesias B."/>
            <person name="Bennasar-Figueras A."/>
            <person name="Seeger M."/>
            <person name="Moore E."/>
        </authorList>
    </citation>
    <scope>NUCLEOTIDE SEQUENCE [LARGE SCALE GENOMIC DNA]</scope>
    <source>
        <strain evidence="1 2">CCUG 70867</strain>
    </source>
</reference>
<evidence type="ECO:0000313" key="1">
    <source>
        <dbReference type="EMBL" id="MBP2621979.1"/>
    </source>
</evidence>